<evidence type="ECO:0000313" key="1">
    <source>
        <dbReference type="EMBL" id="STS86368.1"/>
    </source>
</evidence>
<dbReference type="InterPro" id="IPR013320">
    <property type="entry name" value="ConA-like_dom_sf"/>
</dbReference>
<accession>A0A7H4M7R8</accession>
<proteinExistence type="predicted"/>
<gene>
    <name evidence="1" type="ORF">NCTC9177_00122</name>
</gene>
<evidence type="ECO:0000313" key="2">
    <source>
        <dbReference type="Proteomes" id="UP000254545"/>
    </source>
</evidence>
<dbReference type="SUPFAM" id="SSF49899">
    <property type="entry name" value="Concanavalin A-like lectins/glucanases"/>
    <property type="match status" value="1"/>
</dbReference>
<organism evidence="1 2">
    <name type="scientific">Klebsiella variicola</name>
    <dbReference type="NCBI Taxonomy" id="244366"/>
    <lineage>
        <taxon>Bacteria</taxon>
        <taxon>Pseudomonadati</taxon>
        <taxon>Pseudomonadota</taxon>
        <taxon>Gammaproteobacteria</taxon>
        <taxon>Enterobacterales</taxon>
        <taxon>Enterobacteriaceae</taxon>
        <taxon>Klebsiella/Raoultella group</taxon>
        <taxon>Klebsiella</taxon>
        <taxon>Klebsiella pneumoniae complex</taxon>
    </lineage>
</organism>
<dbReference type="AlphaFoldDB" id="A0A7H4M7R8"/>
<dbReference type="EMBL" id="UGKR01000002">
    <property type="protein sequence ID" value="STS86368.1"/>
    <property type="molecule type" value="Genomic_DNA"/>
</dbReference>
<comment type="caution">
    <text evidence="1">The sequence shown here is derived from an EMBL/GenBank/DDBJ whole genome shotgun (WGS) entry which is preliminary data.</text>
</comment>
<name>A0A7H4M7R8_KLEVA</name>
<protein>
    <submittedName>
        <fullName evidence="1">Uncharacterized protein</fullName>
    </submittedName>
</protein>
<sequence length="295" mass="31723">MLQGVVNDTGKKFYRDKSINKGTRSVFDMAVDAMGGDKDLAAGAIIHDLTYNDHTGAFSLAKTYSAANKGMVFAGVKNDGFDLDAASCMKVSDTHWLFMAWVKVTKAGSLSTFNNQLLHFSTTETNGYANALLSVVPTTDATGQPTKIELAVRGKNYVVTSNLLPLFDGGRHQFAVECEFSADGTQHTVRAYIDKVVVFTSTSALAATPPGEPTTRRIGTSTPFPLSWTGMLYRARVDDVGTSGLTATDILTADYNLCASGSVNYGWLNNFPRYSPGIIALAGLHGSLRESRFTL</sequence>
<dbReference type="Gene3D" id="2.60.120.200">
    <property type="match status" value="1"/>
</dbReference>
<reference evidence="1 2" key="1">
    <citation type="submission" date="2018-06" db="EMBL/GenBank/DDBJ databases">
        <authorList>
            <consortium name="Pathogen Informatics"/>
            <person name="Doyle S."/>
        </authorList>
    </citation>
    <scope>NUCLEOTIDE SEQUENCE [LARGE SCALE GENOMIC DNA]</scope>
    <source>
        <strain evidence="1 2">NCTC9177</strain>
    </source>
</reference>
<dbReference type="Proteomes" id="UP000254545">
    <property type="component" value="Unassembled WGS sequence"/>
</dbReference>